<dbReference type="GO" id="GO:0000166">
    <property type="term" value="F:nucleotide binding"/>
    <property type="evidence" value="ECO:0007669"/>
    <property type="project" value="UniProtKB-KW"/>
</dbReference>
<evidence type="ECO:0000313" key="11">
    <source>
        <dbReference type="EMBL" id="CAL4939173.1"/>
    </source>
</evidence>
<dbReference type="Gene3D" id="1.10.10.10">
    <property type="entry name" value="Winged helix-like DNA-binding domain superfamily/Winged helix DNA-binding domain"/>
    <property type="match status" value="1"/>
</dbReference>
<dbReference type="InterPro" id="IPR042197">
    <property type="entry name" value="Apaf_helical"/>
</dbReference>
<gene>
    <name evidence="11" type="ORF">URODEC1_LOCUS31748</name>
</gene>
<keyword evidence="3" id="KW-0677">Repeat</keyword>
<dbReference type="EMBL" id="OZ075126">
    <property type="protein sequence ID" value="CAL4939173.1"/>
    <property type="molecule type" value="Genomic_DNA"/>
</dbReference>
<dbReference type="Gene3D" id="1.20.5.4130">
    <property type="match status" value="1"/>
</dbReference>
<dbReference type="Proteomes" id="UP001497457">
    <property type="component" value="Chromosome 16b"/>
</dbReference>
<evidence type="ECO:0000259" key="7">
    <source>
        <dbReference type="Pfam" id="PF00931"/>
    </source>
</evidence>
<feature type="domain" description="NB-ARC" evidence="7">
    <location>
        <begin position="181"/>
        <end position="349"/>
    </location>
</feature>
<dbReference type="GO" id="GO:0006952">
    <property type="term" value="P:defense response"/>
    <property type="evidence" value="ECO:0007669"/>
    <property type="project" value="UniProtKB-KW"/>
</dbReference>
<proteinExistence type="inferred from homology"/>
<feature type="coiled-coil region" evidence="6">
    <location>
        <begin position="32"/>
        <end position="59"/>
    </location>
</feature>
<keyword evidence="4" id="KW-0547">Nucleotide-binding</keyword>
<evidence type="ECO:0000256" key="5">
    <source>
        <dbReference type="ARBA" id="ARBA00022821"/>
    </source>
</evidence>
<name>A0ABC8YBN0_9POAL</name>
<feature type="domain" description="Disease resistance N-terminal" evidence="8">
    <location>
        <begin position="22"/>
        <end position="96"/>
    </location>
</feature>
<dbReference type="Pfam" id="PF00931">
    <property type="entry name" value="NB-ARC"/>
    <property type="match status" value="1"/>
</dbReference>
<dbReference type="SUPFAM" id="SSF52540">
    <property type="entry name" value="P-loop containing nucleoside triphosphate hydrolases"/>
    <property type="match status" value="1"/>
</dbReference>
<dbReference type="InterPro" id="IPR032675">
    <property type="entry name" value="LRR_dom_sf"/>
</dbReference>
<evidence type="ECO:0000256" key="3">
    <source>
        <dbReference type="ARBA" id="ARBA00022737"/>
    </source>
</evidence>
<organism evidence="11 12">
    <name type="scientific">Urochloa decumbens</name>
    <dbReference type="NCBI Taxonomy" id="240449"/>
    <lineage>
        <taxon>Eukaryota</taxon>
        <taxon>Viridiplantae</taxon>
        <taxon>Streptophyta</taxon>
        <taxon>Embryophyta</taxon>
        <taxon>Tracheophyta</taxon>
        <taxon>Spermatophyta</taxon>
        <taxon>Magnoliopsida</taxon>
        <taxon>Liliopsida</taxon>
        <taxon>Poales</taxon>
        <taxon>Poaceae</taxon>
        <taxon>PACMAD clade</taxon>
        <taxon>Panicoideae</taxon>
        <taxon>Panicodae</taxon>
        <taxon>Paniceae</taxon>
        <taxon>Melinidinae</taxon>
        <taxon>Urochloa</taxon>
    </lineage>
</organism>
<dbReference type="Gene3D" id="1.10.8.430">
    <property type="entry name" value="Helical domain of apoptotic protease-activating factors"/>
    <property type="match status" value="1"/>
</dbReference>
<protein>
    <submittedName>
        <fullName evidence="11">Uncharacterized protein</fullName>
    </submittedName>
</protein>
<keyword evidence="5" id="KW-0611">Plant defense</keyword>
<keyword evidence="6" id="KW-0175">Coiled coil</keyword>
<dbReference type="InterPro" id="IPR036388">
    <property type="entry name" value="WH-like_DNA-bd_sf"/>
</dbReference>
<comment type="similarity">
    <text evidence="1">Belongs to the disease resistance NB-LRR family.</text>
</comment>
<sequence>MDLLQKLSSALGIPEKIGGAVLDKLWSRGGRLLDVEDEAQKLRRAKDHIRAMLTDAEERRFIVDDHVKLWLQELRASAFDVDALLDRLSTITAVSRLAAAEPSRKRKRLWPNIELGLRQRWELDAWIAKINERLKEIHELKKSYRLQAGDGRRAAQPIEQSSRFLEAAVRRDERPIGRAEEKAKIIRALVSESGMDLHVISIWGTTGIGKTTLARLVCGDQEVQNLFTDQIWVWLPDRCDVRRATKMIIEAVTRQKCDLLSLDILQQRLREHLSEKKFLLVIDNLWAEGFQFWESLRPSLFTGKKGSKVLITTQNETVSMMASNILNINLKGLETDECLQILKVYAFSEVSSRDRHDIEPTARRIAEKCLGSPLAAKYTGLLLSGTDGQREQLENILSDMQFLEHDRNTGTIVASLQMSYQHLPYHLKQCFAFCSVFPIGYEFEKDEVVQLWIADGLVDGLVNGCRGRPVEMVAGGCFDELLRRSFFETSNSFPNPKFRVPALMLEQAQLVSKHEALTLDPDNSHIADHPEWIRYATILCPKDEPLALDKIYQYENLRFLKLCPTMKFPSKQIPSALFSKLTCLRALDLSCTELHVLPDSIGFSIHLRFLSLRNTLIEILPETICNLFNLQTLDLGDCYSLLDLPEGMGHLVNLRHLCLHLDWDRVTAFRSMPSGFDKLKSLRTLSRFVVAARDGGRCNLNEMKHLNVHGELSILKLEAATRDGAMEANLSGKGHLHKLMLKWSANTCTRQVDIEESERVIEALCPHSNVKHLRIDSYPGRRLPSWIENLSYLESLEIISCPRLTQFSAGTMRPNINVRIQ</sequence>
<feature type="domain" description="R13L1/DRL21-like LRR repeat region" evidence="10">
    <location>
        <begin position="700"/>
        <end position="807"/>
    </location>
</feature>
<accession>A0ABC8YBN0</accession>
<evidence type="ECO:0000259" key="9">
    <source>
        <dbReference type="Pfam" id="PF23559"/>
    </source>
</evidence>
<keyword evidence="12" id="KW-1185">Reference proteome</keyword>
<dbReference type="InterPro" id="IPR044974">
    <property type="entry name" value="Disease_R_plants"/>
</dbReference>
<dbReference type="PRINTS" id="PR00364">
    <property type="entry name" value="DISEASERSIST"/>
</dbReference>
<dbReference type="GO" id="GO:0051707">
    <property type="term" value="P:response to other organism"/>
    <property type="evidence" value="ECO:0007669"/>
    <property type="project" value="UniProtKB-ARBA"/>
</dbReference>
<dbReference type="SUPFAM" id="SSF52058">
    <property type="entry name" value="L domain-like"/>
    <property type="match status" value="1"/>
</dbReference>
<dbReference type="Pfam" id="PF25019">
    <property type="entry name" value="LRR_R13L1-DRL21"/>
    <property type="match status" value="1"/>
</dbReference>
<dbReference type="PANTHER" id="PTHR23155:SF1241">
    <property type="entry name" value="DISEASE RESISTANCE RPP13-LIKE PROTEIN 1-RELATED"/>
    <property type="match status" value="1"/>
</dbReference>
<dbReference type="InterPro" id="IPR027417">
    <property type="entry name" value="P-loop_NTPase"/>
</dbReference>
<evidence type="ECO:0000259" key="8">
    <source>
        <dbReference type="Pfam" id="PF18052"/>
    </source>
</evidence>
<feature type="domain" description="Disease resistance protein winged helix" evidence="9">
    <location>
        <begin position="436"/>
        <end position="505"/>
    </location>
</feature>
<dbReference type="InterPro" id="IPR056789">
    <property type="entry name" value="LRR_R13L1-DRL21"/>
</dbReference>
<dbReference type="InterPro" id="IPR002182">
    <property type="entry name" value="NB-ARC"/>
</dbReference>
<dbReference type="Pfam" id="PF23559">
    <property type="entry name" value="WHD_DRP"/>
    <property type="match status" value="1"/>
</dbReference>
<dbReference type="InterPro" id="IPR058922">
    <property type="entry name" value="WHD_DRP"/>
</dbReference>
<keyword evidence="2" id="KW-0433">Leucine-rich repeat</keyword>
<evidence type="ECO:0000256" key="1">
    <source>
        <dbReference type="ARBA" id="ARBA00008894"/>
    </source>
</evidence>
<evidence type="ECO:0000313" key="12">
    <source>
        <dbReference type="Proteomes" id="UP001497457"/>
    </source>
</evidence>
<reference evidence="11" key="1">
    <citation type="submission" date="2024-10" db="EMBL/GenBank/DDBJ databases">
        <authorList>
            <person name="Ryan C."/>
        </authorList>
    </citation>
    <scope>NUCLEOTIDE SEQUENCE [LARGE SCALE GENOMIC DNA]</scope>
</reference>
<evidence type="ECO:0000256" key="4">
    <source>
        <dbReference type="ARBA" id="ARBA00022741"/>
    </source>
</evidence>
<evidence type="ECO:0000259" key="10">
    <source>
        <dbReference type="Pfam" id="PF25019"/>
    </source>
</evidence>
<dbReference type="PANTHER" id="PTHR23155">
    <property type="entry name" value="DISEASE RESISTANCE PROTEIN RP"/>
    <property type="match status" value="1"/>
</dbReference>
<dbReference type="AlphaFoldDB" id="A0ABC8YBN0"/>
<dbReference type="Pfam" id="PF18052">
    <property type="entry name" value="Rx_N"/>
    <property type="match status" value="1"/>
</dbReference>
<dbReference type="InterPro" id="IPR041118">
    <property type="entry name" value="Rx_N"/>
</dbReference>
<dbReference type="Gene3D" id="3.80.10.10">
    <property type="entry name" value="Ribonuclease Inhibitor"/>
    <property type="match status" value="1"/>
</dbReference>
<dbReference type="Gene3D" id="3.40.50.300">
    <property type="entry name" value="P-loop containing nucleotide triphosphate hydrolases"/>
    <property type="match status" value="1"/>
</dbReference>
<evidence type="ECO:0000256" key="2">
    <source>
        <dbReference type="ARBA" id="ARBA00022614"/>
    </source>
</evidence>
<evidence type="ECO:0000256" key="6">
    <source>
        <dbReference type="SAM" id="Coils"/>
    </source>
</evidence>